<dbReference type="NCBIfam" id="NF000941">
    <property type="entry name" value="PRK00094.1-3"/>
    <property type="match status" value="1"/>
</dbReference>
<evidence type="ECO:0000256" key="10">
    <source>
        <dbReference type="ARBA" id="ARBA00052716"/>
    </source>
</evidence>
<dbReference type="GO" id="GO:0008654">
    <property type="term" value="P:phospholipid biosynthetic process"/>
    <property type="evidence" value="ECO:0007669"/>
    <property type="project" value="UniProtKB-KW"/>
</dbReference>
<keyword evidence="6 14" id="KW-0520">NAD</keyword>
<dbReference type="FunFam" id="1.10.1040.10:FF:000001">
    <property type="entry name" value="Glycerol-3-phosphate dehydrogenase [NAD(P)+]"/>
    <property type="match status" value="1"/>
</dbReference>
<dbReference type="AlphaFoldDB" id="A0A2N6SMV8"/>
<organism evidence="21 22">
    <name type="scientific">Dolosicoccus paucivorans</name>
    <dbReference type="NCBI Taxonomy" id="84521"/>
    <lineage>
        <taxon>Bacteria</taxon>
        <taxon>Bacillati</taxon>
        <taxon>Bacillota</taxon>
        <taxon>Bacilli</taxon>
        <taxon>Lactobacillales</taxon>
        <taxon>Aerococcaceae</taxon>
        <taxon>Dolosicoccus</taxon>
    </lineage>
</organism>
<dbReference type="FunFam" id="3.40.50.720:FF:000019">
    <property type="entry name" value="Glycerol-3-phosphate dehydrogenase [NAD(P)+]"/>
    <property type="match status" value="1"/>
</dbReference>
<dbReference type="OrthoDB" id="9812273at2"/>
<dbReference type="InterPro" id="IPR008927">
    <property type="entry name" value="6-PGluconate_DH-like_C_sf"/>
</dbReference>
<comment type="similarity">
    <text evidence="1 14 18">Belongs to the NAD-dependent glycerol-3-phosphate dehydrogenase family.</text>
</comment>
<feature type="binding site" evidence="17">
    <location>
        <position position="258"/>
    </location>
    <ligand>
        <name>NAD(+)</name>
        <dbReference type="ChEBI" id="CHEBI:57540"/>
    </ligand>
</feature>
<dbReference type="Gene3D" id="3.40.50.720">
    <property type="entry name" value="NAD(P)-binding Rossmann-like Domain"/>
    <property type="match status" value="1"/>
</dbReference>
<dbReference type="UniPathway" id="UPA00940"/>
<reference evidence="21 22" key="1">
    <citation type="submission" date="2017-09" db="EMBL/GenBank/DDBJ databases">
        <title>Bacterial strain isolated from the female urinary microbiota.</title>
        <authorList>
            <person name="Thomas-White K."/>
            <person name="Kumar N."/>
            <person name="Forster S."/>
            <person name="Putonti C."/>
            <person name="Lawley T."/>
            <person name="Wolfe A.J."/>
        </authorList>
    </citation>
    <scope>NUCLEOTIDE SEQUENCE [LARGE SCALE GENOMIC DNA]</scope>
    <source>
        <strain evidence="21 22">UMB0852</strain>
    </source>
</reference>
<evidence type="ECO:0000313" key="22">
    <source>
        <dbReference type="Proteomes" id="UP000235682"/>
    </source>
</evidence>
<feature type="binding site" evidence="14">
    <location>
        <position position="31"/>
    </location>
    <ligand>
        <name>NADPH</name>
        <dbReference type="ChEBI" id="CHEBI:57783"/>
    </ligand>
</feature>
<feature type="binding site" evidence="14">
    <location>
        <position position="48"/>
    </location>
    <ligand>
        <name>NADPH</name>
        <dbReference type="ChEBI" id="CHEBI:57783"/>
    </ligand>
</feature>
<dbReference type="Pfam" id="PF07479">
    <property type="entry name" value="NAD_Gly3P_dh_C"/>
    <property type="match status" value="1"/>
</dbReference>
<keyword evidence="5 14" id="KW-0560">Oxidoreductase</keyword>
<dbReference type="EC" id="1.1.1.94" evidence="11 14"/>
<evidence type="ECO:0000256" key="15">
    <source>
        <dbReference type="PIRSR" id="PIRSR000114-1"/>
    </source>
</evidence>
<dbReference type="GO" id="GO:0005829">
    <property type="term" value="C:cytosol"/>
    <property type="evidence" value="ECO:0007669"/>
    <property type="project" value="TreeGrafter"/>
</dbReference>
<dbReference type="GO" id="GO:0006650">
    <property type="term" value="P:glycerophospholipid metabolic process"/>
    <property type="evidence" value="ECO:0007669"/>
    <property type="project" value="UniProtKB-UniRule"/>
</dbReference>
<feature type="binding site" evidence="17">
    <location>
        <begin position="7"/>
        <end position="12"/>
    </location>
    <ligand>
        <name>NAD(+)</name>
        <dbReference type="ChEBI" id="CHEBI:57540"/>
    </ligand>
</feature>
<feature type="binding site" evidence="14">
    <location>
        <position position="258"/>
    </location>
    <ligand>
        <name>sn-glycerol 3-phosphate</name>
        <dbReference type="ChEBI" id="CHEBI:57597"/>
    </ligand>
</feature>
<feature type="active site" description="Proton acceptor" evidence="14 15">
    <location>
        <position position="194"/>
    </location>
</feature>
<dbReference type="InterPro" id="IPR006109">
    <property type="entry name" value="G3P_DH_NAD-dep_C"/>
</dbReference>
<gene>
    <name evidence="14" type="primary">gpsA</name>
    <name evidence="21" type="ORF">CJ205_04305</name>
</gene>
<dbReference type="InterPro" id="IPR036291">
    <property type="entry name" value="NAD(P)-bd_dom_sf"/>
</dbReference>
<dbReference type="EMBL" id="PNHE01000014">
    <property type="protein sequence ID" value="PMC58418.1"/>
    <property type="molecule type" value="Genomic_DNA"/>
</dbReference>
<evidence type="ECO:0000256" key="5">
    <source>
        <dbReference type="ARBA" id="ARBA00023002"/>
    </source>
</evidence>
<sequence>MKIAVLGTGSWGTALAKLLCENGHQVCLWGRRQEVVDEINQQHTNDYYLQNTPLPKELKATTDLKEAVLLADYLLIVVPTQAIRPLSEQLVSLLKEKEIAPVIIHSSKGLEQGTHLRISQIIQESIPSSLYQEVAVLSGPSHAEEVVKKDLTTVTIACTNLEVARDIQQLFMNDYFRVYTNQDIIGVEMGAALKNIIAVAAGLIKGLGYGDNALAGLVTRGLAEMTRLGVALGADPLTFSGLSGIGDLIVTATSPHSRNWQAGKLLAEGYSKEVVSKKIGMIVEGIWTTKAAYELSAEYQVEMPITYALYGLLYEDLSVEEGVRALMMRSGKQEASIHTPEKI</sequence>
<evidence type="ECO:0000256" key="7">
    <source>
        <dbReference type="ARBA" id="ARBA00023098"/>
    </source>
</evidence>
<feature type="binding site" evidence="14">
    <location>
        <position position="11"/>
    </location>
    <ligand>
        <name>NADPH</name>
        <dbReference type="ChEBI" id="CHEBI:57783"/>
    </ligand>
</feature>
<feature type="binding site" evidence="14">
    <location>
        <position position="108"/>
    </location>
    <ligand>
        <name>sn-glycerol 3-phosphate</name>
        <dbReference type="ChEBI" id="CHEBI:57597"/>
    </ligand>
</feature>
<dbReference type="InterPro" id="IPR013328">
    <property type="entry name" value="6PGD_dom2"/>
</dbReference>
<dbReference type="GO" id="GO:0141153">
    <property type="term" value="F:glycerol-3-phosphate dehydrogenase (NADP+) activity"/>
    <property type="evidence" value="ECO:0007669"/>
    <property type="project" value="RHEA"/>
</dbReference>
<dbReference type="NCBIfam" id="NF000940">
    <property type="entry name" value="PRK00094.1-2"/>
    <property type="match status" value="1"/>
</dbReference>
<comment type="catalytic activity">
    <reaction evidence="14">
        <text>sn-glycerol 3-phosphate + NAD(+) = dihydroxyacetone phosphate + NADH + H(+)</text>
        <dbReference type="Rhea" id="RHEA:11092"/>
        <dbReference type="ChEBI" id="CHEBI:15378"/>
        <dbReference type="ChEBI" id="CHEBI:57540"/>
        <dbReference type="ChEBI" id="CHEBI:57597"/>
        <dbReference type="ChEBI" id="CHEBI:57642"/>
        <dbReference type="ChEBI" id="CHEBI:57945"/>
        <dbReference type="EC" id="1.1.1.94"/>
    </reaction>
</comment>
<feature type="binding site" evidence="17">
    <location>
        <position position="143"/>
    </location>
    <ligand>
        <name>NAD(+)</name>
        <dbReference type="ChEBI" id="CHEBI:57540"/>
    </ligand>
</feature>
<protein>
    <recommendedName>
        <fullName evidence="12 14">Glycerol-3-phosphate dehydrogenase [NAD(P)+]</fullName>
        <ecNumber evidence="11 14">1.1.1.94</ecNumber>
    </recommendedName>
    <alternativeName>
        <fullName evidence="14">NAD(P)(+)-dependent glycerol-3-phosphate dehydrogenase</fullName>
    </alternativeName>
    <alternativeName>
        <fullName evidence="13 14">NAD(P)H-dependent dihydroxyacetone-phosphate reductase</fullName>
    </alternativeName>
</protein>
<evidence type="ECO:0000259" key="20">
    <source>
        <dbReference type="Pfam" id="PF07479"/>
    </source>
</evidence>
<evidence type="ECO:0000256" key="6">
    <source>
        <dbReference type="ARBA" id="ARBA00023027"/>
    </source>
</evidence>
<comment type="pathway">
    <text evidence="14">Membrane lipid metabolism; glycerophospholipid metabolism.</text>
</comment>
<evidence type="ECO:0000313" key="21">
    <source>
        <dbReference type="EMBL" id="PMC58418.1"/>
    </source>
</evidence>
<feature type="binding site" evidence="14">
    <location>
        <position position="247"/>
    </location>
    <ligand>
        <name>sn-glycerol 3-phosphate</name>
        <dbReference type="ChEBI" id="CHEBI:57597"/>
    </ligand>
</feature>
<dbReference type="GO" id="GO:0046168">
    <property type="term" value="P:glycerol-3-phosphate catabolic process"/>
    <property type="evidence" value="ECO:0007669"/>
    <property type="project" value="InterPro"/>
</dbReference>
<feature type="binding site" evidence="16">
    <location>
        <begin position="258"/>
        <end position="259"/>
    </location>
    <ligand>
        <name>substrate</name>
    </ligand>
</feature>
<evidence type="ECO:0000259" key="19">
    <source>
        <dbReference type="Pfam" id="PF01210"/>
    </source>
</evidence>
<dbReference type="PIRSF" id="PIRSF000114">
    <property type="entry name" value="Glycerol-3-P_dh"/>
    <property type="match status" value="1"/>
</dbReference>
<evidence type="ECO:0000256" key="8">
    <source>
        <dbReference type="ARBA" id="ARBA00023209"/>
    </source>
</evidence>
<comment type="subcellular location">
    <subcellularLocation>
        <location evidence="14">Cytoplasm</location>
    </subcellularLocation>
</comment>
<evidence type="ECO:0000256" key="3">
    <source>
        <dbReference type="ARBA" id="ARBA00022741"/>
    </source>
</evidence>
<feature type="binding site" evidence="14">
    <location>
        <position position="108"/>
    </location>
    <ligand>
        <name>NADPH</name>
        <dbReference type="ChEBI" id="CHEBI:57783"/>
    </ligand>
</feature>
<dbReference type="RefSeq" id="WP_102227782.1">
    <property type="nucleotide sequence ID" value="NZ_PNFY01000018.1"/>
</dbReference>
<feature type="binding site" evidence="14">
    <location>
        <position position="282"/>
    </location>
    <ligand>
        <name>NADPH</name>
        <dbReference type="ChEBI" id="CHEBI:57783"/>
    </ligand>
</feature>
<dbReference type="InterPro" id="IPR006168">
    <property type="entry name" value="G3P_DH_NAD-dep"/>
</dbReference>
<feature type="binding site" evidence="16">
    <location>
        <position position="108"/>
    </location>
    <ligand>
        <name>substrate</name>
    </ligand>
</feature>
<dbReference type="GO" id="GO:0046167">
    <property type="term" value="P:glycerol-3-phosphate biosynthetic process"/>
    <property type="evidence" value="ECO:0007669"/>
    <property type="project" value="UniProtKB-UniRule"/>
</dbReference>
<feature type="binding site" evidence="14">
    <location>
        <position position="257"/>
    </location>
    <ligand>
        <name>sn-glycerol 3-phosphate</name>
        <dbReference type="ChEBI" id="CHEBI:57597"/>
    </ligand>
</feature>
<dbReference type="PROSITE" id="PS00957">
    <property type="entry name" value="NAD_G3PDH"/>
    <property type="match status" value="1"/>
</dbReference>
<dbReference type="GO" id="GO:0005975">
    <property type="term" value="P:carbohydrate metabolic process"/>
    <property type="evidence" value="ECO:0007669"/>
    <property type="project" value="InterPro"/>
</dbReference>
<evidence type="ECO:0000256" key="1">
    <source>
        <dbReference type="ARBA" id="ARBA00011009"/>
    </source>
</evidence>
<feature type="binding site" evidence="14">
    <location>
        <position position="141"/>
    </location>
    <ligand>
        <name>sn-glycerol 3-phosphate</name>
        <dbReference type="ChEBI" id="CHEBI:57597"/>
    </ligand>
</feature>
<feature type="binding site" evidence="14">
    <location>
        <position position="139"/>
    </location>
    <ligand>
        <name>sn-glycerol 3-phosphate</name>
        <dbReference type="ChEBI" id="CHEBI:57597"/>
    </ligand>
</feature>
<feature type="binding site" evidence="14">
    <location>
        <position position="10"/>
    </location>
    <ligand>
        <name>NADPH</name>
        <dbReference type="ChEBI" id="CHEBI:57783"/>
    </ligand>
</feature>
<feature type="domain" description="Glycerol-3-phosphate dehydrogenase NAD-dependent C-terminal" evidence="20">
    <location>
        <begin position="183"/>
        <end position="323"/>
    </location>
</feature>
<evidence type="ECO:0000256" key="4">
    <source>
        <dbReference type="ARBA" id="ARBA00022857"/>
    </source>
</evidence>
<evidence type="ECO:0000256" key="13">
    <source>
        <dbReference type="ARBA" id="ARBA00080511"/>
    </source>
</evidence>
<feature type="binding site" evidence="14">
    <location>
        <position position="284"/>
    </location>
    <ligand>
        <name>NADPH</name>
        <dbReference type="ChEBI" id="CHEBI:57783"/>
    </ligand>
</feature>
<feature type="binding site" evidence="14">
    <location>
        <position position="194"/>
    </location>
    <ligand>
        <name>sn-glycerol 3-phosphate</name>
        <dbReference type="ChEBI" id="CHEBI:57597"/>
    </ligand>
</feature>
<accession>A0A2N6SMV8</accession>
<name>A0A2N6SMV8_9LACT</name>
<evidence type="ECO:0000256" key="11">
    <source>
        <dbReference type="ARBA" id="ARBA00066687"/>
    </source>
</evidence>
<evidence type="ECO:0000256" key="2">
    <source>
        <dbReference type="ARBA" id="ARBA00022516"/>
    </source>
</evidence>
<dbReference type="PANTHER" id="PTHR11728:SF1">
    <property type="entry name" value="GLYCEROL-3-PHOSPHATE DEHYDROGENASE [NAD(+)] 2, CHLOROPLASTIC"/>
    <property type="match status" value="1"/>
</dbReference>
<feature type="binding site" evidence="14">
    <location>
        <position position="258"/>
    </location>
    <ligand>
        <name>NADPH</name>
        <dbReference type="ChEBI" id="CHEBI:57783"/>
    </ligand>
</feature>
<comment type="function">
    <text evidence="14">Catalyzes the reduction of the glycolytic intermediate dihydroxyacetone phosphate (DHAP) to sn-glycerol 3-phosphate (G3P), the key precursor for phospholipid synthesis.</text>
</comment>
<keyword evidence="8 14" id="KW-0594">Phospholipid biosynthesis</keyword>
<feature type="binding site" evidence="14">
    <location>
        <position position="259"/>
    </location>
    <ligand>
        <name>sn-glycerol 3-phosphate</name>
        <dbReference type="ChEBI" id="CHEBI:57597"/>
    </ligand>
</feature>
<keyword evidence="3 14" id="KW-0547">Nucleotide-binding</keyword>
<dbReference type="STRING" id="84521.SAMN04487994_10367"/>
<dbReference type="SUPFAM" id="SSF51735">
    <property type="entry name" value="NAD(P)-binding Rossmann-fold domains"/>
    <property type="match status" value="1"/>
</dbReference>
<evidence type="ECO:0000256" key="9">
    <source>
        <dbReference type="ARBA" id="ARBA00023264"/>
    </source>
</evidence>
<keyword evidence="7 14" id="KW-0443">Lipid metabolism</keyword>
<keyword evidence="9 14" id="KW-1208">Phospholipid metabolism</keyword>
<dbReference type="Gene3D" id="1.10.1040.10">
    <property type="entry name" value="N-(1-d-carboxylethyl)-l-norvaline Dehydrogenase, domain 2"/>
    <property type="match status" value="1"/>
</dbReference>
<keyword evidence="2 14" id="KW-0444">Lipid biosynthesis</keyword>
<dbReference type="Pfam" id="PF01210">
    <property type="entry name" value="NAD_Gly3P_dh_N"/>
    <property type="match status" value="1"/>
</dbReference>
<feature type="domain" description="Glycerol-3-phosphate dehydrogenase NAD-dependent N-terminal" evidence="19">
    <location>
        <begin position="2"/>
        <end position="163"/>
    </location>
</feature>
<dbReference type="PANTHER" id="PTHR11728">
    <property type="entry name" value="GLYCEROL-3-PHOSPHATE DEHYDROGENASE"/>
    <property type="match status" value="1"/>
</dbReference>
<dbReference type="NCBIfam" id="NF000942">
    <property type="entry name" value="PRK00094.1-4"/>
    <property type="match status" value="1"/>
</dbReference>
<evidence type="ECO:0000256" key="18">
    <source>
        <dbReference type="RuleBase" id="RU000437"/>
    </source>
</evidence>
<evidence type="ECO:0000256" key="14">
    <source>
        <dbReference type="HAMAP-Rule" id="MF_00394"/>
    </source>
</evidence>
<evidence type="ECO:0000256" key="16">
    <source>
        <dbReference type="PIRSR" id="PIRSR000114-2"/>
    </source>
</evidence>
<dbReference type="Proteomes" id="UP000235682">
    <property type="component" value="Unassembled WGS sequence"/>
</dbReference>
<keyword evidence="22" id="KW-1185">Reference proteome</keyword>
<evidence type="ECO:0000256" key="12">
    <source>
        <dbReference type="ARBA" id="ARBA00069372"/>
    </source>
</evidence>
<dbReference type="GO" id="GO:0051287">
    <property type="term" value="F:NAD binding"/>
    <property type="evidence" value="ECO:0007669"/>
    <property type="project" value="InterPro"/>
</dbReference>
<keyword evidence="4 14" id="KW-0521">NADP</keyword>
<dbReference type="PRINTS" id="PR00077">
    <property type="entry name" value="GPDHDRGNASE"/>
</dbReference>
<comment type="catalytic activity">
    <reaction evidence="10">
        <text>sn-glycerol 3-phosphate + NADP(+) = dihydroxyacetone phosphate + NADPH + H(+)</text>
        <dbReference type="Rhea" id="RHEA:11096"/>
        <dbReference type="ChEBI" id="CHEBI:15378"/>
        <dbReference type="ChEBI" id="CHEBI:57597"/>
        <dbReference type="ChEBI" id="CHEBI:57642"/>
        <dbReference type="ChEBI" id="CHEBI:57783"/>
        <dbReference type="ChEBI" id="CHEBI:58349"/>
        <dbReference type="EC" id="1.1.1.94"/>
    </reaction>
    <physiologicalReaction direction="right-to-left" evidence="10">
        <dbReference type="Rhea" id="RHEA:11098"/>
    </physiologicalReaction>
</comment>
<dbReference type="InterPro" id="IPR011128">
    <property type="entry name" value="G3P_DH_NAD-dep_N"/>
</dbReference>
<feature type="binding site" evidence="14">
    <location>
        <position position="143"/>
    </location>
    <ligand>
        <name>NADPH</name>
        <dbReference type="ChEBI" id="CHEBI:57783"/>
    </ligand>
</feature>
<evidence type="ECO:0000256" key="17">
    <source>
        <dbReference type="PIRSR" id="PIRSR000114-3"/>
    </source>
</evidence>
<keyword evidence="14" id="KW-0963">Cytoplasm</keyword>
<dbReference type="GO" id="GO:0141152">
    <property type="term" value="F:glycerol-3-phosphate dehydrogenase (NAD+) activity"/>
    <property type="evidence" value="ECO:0007669"/>
    <property type="project" value="RHEA"/>
</dbReference>
<dbReference type="HAMAP" id="MF_00394">
    <property type="entry name" value="NAD_Glyc3P_dehydrog"/>
    <property type="match status" value="1"/>
</dbReference>
<dbReference type="SUPFAM" id="SSF48179">
    <property type="entry name" value="6-phosphogluconate dehydrogenase C-terminal domain-like"/>
    <property type="match status" value="1"/>
</dbReference>
<comment type="caution">
    <text evidence="21">The sequence shown here is derived from an EMBL/GenBank/DDBJ whole genome shotgun (WGS) entry which is preliminary data.</text>
</comment>
<proteinExistence type="inferred from homology"/>
<feature type="binding site" evidence="14">
    <location>
        <position position="32"/>
    </location>
    <ligand>
        <name>NADPH</name>
        <dbReference type="ChEBI" id="CHEBI:57783"/>
    </ligand>
</feature>